<keyword evidence="3" id="KW-0812">Transmembrane</keyword>
<dbReference type="InterPro" id="IPR012337">
    <property type="entry name" value="RNaseH-like_sf"/>
</dbReference>
<dbReference type="InterPro" id="IPR036397">
    <property type="entry name" value="RNaseH_sf"/>
</dbReference>
<organism evidence="5 6">
    <name type="scientific">Araneus ventricosus</name>
    <name type="common">Orbweaver spider</name>
    <name type="synonym">Epeira ventricosa</name>
    <dbReference type="NCBI Taxonomy" id="182803"/>
    <lineage>
        <taxon>Eukaryota</taxon>
        <taxon>Metazoa</taxon>
        <taxon>Ecdysozoa</taxon>
        <taxon>Arthropoda</taxon>
        <taxon>Chelicerata</taxon>
        <taxon>Arachnida</taxon>
        <taxon>Araneae</taxon>
        <taxon>Araneomorphae</taxon>
        <taxon>Entelegynae</taxon>
        <taxon>Araneoidea</taxon>
        <taxon>Araneidae</taxon>
        <taxon>Araneus</taxon>
    </lineage>
</organism>
<dbReference type="GO" id="GO:0003676">
    <property type="term" value="F:nucleic acid binding"/>
    <property type="evidence" value="ECO:0007669"/>
    <property type="project" value="InterPro"/>
</dbReference>
<dbReference type="OrthoDB" id="6437659at2759"/>
<feature type="domain" description="RNase H type-1" evidence="4">
    <location>
        <begin position="193"/>
        <end position="321"/>
    </location>
</feature>
<reference evidence="5 6" key="1">
    <citation type="journal article" date="2019" name="Sci. Rep.">
        <title>Orb-weaving spider Araneus ventricosus genome elucidates the spidroin gene catalogue.</title>
        <authorList>
            <person name="Kono N."/>
            <person name="Nakamura H."/>
            <person name="Ohtoshi R."/>
            <person name="Moran D.A.P."/>
            <person name="Shinohara A."/>
            <person name="Yoshida Y."/>
            <person name="Fujiwara M."/>
            <person name="Mori M."/>
            <person name="Tomita M."/>
            <person name="Arakawa K."/>
        </authorList>
    </citation>
    <scope>NUCLEOTIDE SEQUENCE [LARGE SCALE GENOMIC DNA]</scope>
</reference>
<evidence type="ECO:0000256" key="1">
    <source>
        <dbReference type="ARBA" id="ARBA00005300"/>
    </source>
</evidence>
<dbReference type="Gene3D" id="3.30.420.10">
    <property type="entry name" value="Ribonuclease H-like superfamily/Ribonuclease H"/>
    <property type="match status" value="1"/>
</dbReference>
<feature type="region of interest" description="Disordered" evidence="2">
    <location>
        <begin position="1"/>
        <end position="20"/>
    </location>
</feature>
<dbReference type="Proteomes" id="UP000499080">
    <property type="component" value="Unassembled WGS sequence"/>
</dbReference>
<protein>
    <recommendedName>
        <fullName evidence="4">RNase H type-1 domain-containing protein</fullName>
    </recommendedName>
</protein>
<evidence type="ECO:0000256" key="2">
    <source>
        <dbReference type="SAM" id="MobiDB-lite"/>
    </source>
</evidence>
<accession>A0A4Y2AZ74</accession>
<comment type="caution">
    <text evidence="5">The sequence shown here is derived from an EMBL/GenBank/DDBJ whole genome shotgun (WGS) entry which is preliminary data.</text>
</comment>
<proteinExistence type="inferred from homology"/>
<keyword evidence="3" id="KW-0472">Membrane</keyword>
<evidence type="ECO:0000313" key="5">
    <source>
        <dbReference type="EMBL" id="GBL85392.1"/>
    </source>
</evidence>
<dbReference type="SUPFAM" id="SSF53098">
    <property type="entry name" value="Ribonuclease H-like"/>
    <property type="match status" value="1"/>
</dbReference>
<keyword evidence="3" id="KW-1133">Transmembrane helix</keyword>
<keyword evidence="6" id="KW-1185">Reference proteome</keyword>
<gene>
    <name evidence="5" type="ORF">AVEN_34586_1</name>
</gene>
<dbReference type="InterPro" id="IPR050092">
    <property type="entry name" value="RNase_H"/>
</dbReference>
<dbReference type="EMBL" id="BGPR01000043">
    <property type="protein sequence ID" value="GBL85392.1"/>
    <property type="molecule type" value="Genomic_DNA"/>
</dbReference>
<dbReference type="PANTHER" id="PTHR10642:SF25">
    <property type="entry name" value="RNASE H TYPE-1 DOMAIN-CONTAINING PROTEIN"/>
    <property type="match status" value="1"/>
</dbReference>
<comment type="similarity">
    <text evidence="1">Belongs to the RNase H family.</text>
</comment>
<evidence type="ECO:0000256" key="3">
    <source>
        <dbReference type="SAM" id="Phobius"/>
    </source>
</evidence>
<evidence type="ECO:0000259" key="4">
    <source>
        <dbReference type="PROSITE" id="PS50879"/>
    </source>
</evidence>
<dbReference type="GO" id="GO:0004523">
    <property type="term" value="F:RNA-DNA hybrid ribonuclease activity"/>
    <property type="evidence" value="ECO:0007669"/>
    <property type="project" value="InterPro"/>
</dbReference>
<dbReference type="Pfam" id="PF00075">
    <property type="entry name" value="RNase_H"/>
    <property type="match status" value="1"/>
</dbReference>
<dbReference type="InterPro" id="IPR002156">
    <property type="entry name" value="RNaseH_domain"/>
</dbReference>
<dbReference type="PANTHER" id="PTHR10642">
    <property type="entry name" value="RIBONUCLEASE H1"/>
    <property type="match status" value="1"/>
</dbReference>
<dbReference type="CDD" id="cd09276">
    <property type="entry name" value="Rnase_HI_RT_non_LTR"/>
    <property type="match status" value="1"/>
</dbReference>
<name>A0A4Y2AZ74_ARAVE</name>
<sequence>MTRTTPELAPPSPNFHATPTGGRLTTTYDLTCNRPHTRRIFSGIGSRTWNPPSPKSRPYRGLVKMDVSGPNWGAGASLLKHWYLSVIQPALLFGAAVWGGSFTKHQILSLFSVQRVALIKISKCYRTCPTNALNVFLGLPPLHVVARSLFIKFQIWYDRSNEYDFINVDHLDHFIKINHINLNKSITFPPLIKNPDFDIYTDGSGIDGNVGAAVCIFKNNILSQSFQFKLSNYNSVFQAELAAFNFAVGWALEGGFKVNIYTDSYSSIQVLKKSDVKSGFINDIKSNVFRALGSVGLSWVKAHAGIPGNELADQFAKSAITEGNFLDIPAPYSFLKKYIKNIILSDWQQHWGESDTGVRVREYVPFVDFNLLTHNRYLLFFISGHGPFPAYLFRFKILNSPNCICGDLGDPDHFLFDCPHTKDFHLTCPSGIFKPDWFSSVLKNVGSLRRLQEICVISNRICNELEEFKLISGFFFFLCVCVCSLVGLGFVVCLLVNILPIACLFVVLFY</sequence>
<feature type="transmembrane region" description="Helical" evidence="3">
    <location>
        <begin position="474"/>
        <end position="507"/>
    </location>
</feature>
<dbReference type="PROSITE" id="PS50879">
    <property type="entry name" value="RNASE_H_1"/>
    <property type="match status" value="1"/>
</dbReference>
<dbReference type="AlphaFoldDB" id="A0A4Y2AZ74"/>
<evidence type="ECO:0000313" key="6">
    <source>
        <dbReference type="Proteomes" id="UP000499080"/>
    </source>
</evidence>
<dbReference type="GO" id="GO:0043137">
    <property type="term" value="P:DNA replication, removal of RNA primer"/>
    <property type="evidence" value="ECO:0007669"/>
    <property type="project" value="TreeGrafter"/>
</dbReference>